<comment type="caution">
    <text evidence="2">The sequence shown here is derived from an EMBL/GenBank/DDBJ whole genome shotgun (WGS) entry which is preliminary data.</text>
</comment>
<organism evidence="2 3">
    <name type="scientific">Candidatus Avimonoglobus intestinipullorum</name>
    <dbReference type="NCBI Taxonomy" id="2840699"/>
    <lineage>
        <taxon>Bacteria</taxon>
        <taxon>Bacillati</taxon>
        <taxon>Bacillota</taxon>
        <taxon>Clostridia</taxon>
        <taxon>Eubacteriales</taxon>
        <taxon>Candidatus Avimonoglobus</taxon>
    </lineage>
</organism>
<reference evidence="2" key="2">
    <citation type="journal article" date="2021" name="PeerJ">
        <title>Extensive microbial diversity within the chicken gut microbiome revealed by metagenomics and culture.</title>
        <authorList>
            <person name="Gilroy R."/>
            <person name="Ravi A."/>
            <person name="Getino M."/>
            <person name="Pursley I."/>
            <person name="Horton D.L."/>
            <person name="Alikhan N.F."/>
            <person name="Baker D."/>
            <person name="Gharbi K."/>
            <person name="Hall N."/>
            <person name="Watson M."/>
            <person name="Adriaenssens E.M."/>
            <person name="Foster-Nyarko E."/>
            <person name="Jarju S."/>
            <person name="Secka A."/>
            <person name="Antonio M."/>
            <person name="Oren A."/>
            <person name="Chaudhuri R.R."/>
            <person name="La Ragione R."/>
            <person name="Hildebrand F."/>
            <person name="Pallen M.J."/>
        </authorList>
    </citation>
    <scope>NUCLEOTIDE SEQUENCE</scope>
    <source>
        <strain evidence="2">ChiSjej4B22-9803</strain>
    </source>
</reference>
<feature type="transmembrane region" description="Helical" evidence="1">
    <location>
        <begin position="100"/>
        <end position="117"/>
    </location>
</feature>
<protein>
    <submittedName>
        <fullName evidence="2">Uncharacterized protein</fullName>
    </submittedName>
</protein>
<evidence type="ECO:0000313" key="2">
    <source>
        <dbReference type="EMBL" id="HIU49237.1"/>
    </source>
</evidence>
<name>A0A9D1S7D1_9FIRM</name>
<feature type="transmembrane region" description="Helical" evidence="1">
    <location>
        <begin position="173"/>
        <end position="201"/>
    </location>
</feature>
<evidence type="ECO:0000256" key="1">
    <source>
        <dbReference type="SAM" id="Phobius"/>
    </source>
</evidence>
<proteinExistence type="predicted"/>
<feature type="transmembrane region" description="Helical" evidence="1">
    <location>
        <begin position="129"/>
        <end position="153"/>
    </location>
</feature>
<evidence type="ECO:0000313" key="3">
    <source>
        <dbReference type="Proteomes" id="UP000824111"/>
    </source>
</evidence>
<reference evidence="2" key="1">
    <citation type="submission" date="2020-10" db="EMBL/GenBank/DDBJ databases">
        <authorList>
            <person name="Gilroy R."/>
        </authorList>
    </citation>
    <scope>NUCLEOTIDE SEQUENCE</scope>
    <source>
        <strain evidence="2">ChiSjej4B22-9803</strain>
    </source>
</reference>
<dbReference type="Proteomes" id="UP000824111">
    <property type="component" value="Unassembled WGS sequence"/>
</dbReference>
<gene>
    <name evidence="2" type="ORF">IAB04_07705</name>
</gene>
<accession>A0A9D1S7D1</accession>
<feature type="transmembrane region" description="Helical" evidence="1">
    <location>
        <begin position="352"/>
        <end position="369"/>
    </location>
</feature>
<dbReference type="AlphaFoldDB" id="A0A9D1S7D1"/>
<feature type="transmembrane region" description="Helical" evidence="1">
    <location>
        <begin position="213"/>
        <end position="234"/>
    </location>
</feature>
<keyword evidence="1" id="KW-0812">Transmembrane</keyword>
<feature type="transmembrane region" description="Helical" evidence="1">
    <location>
        <begin position="320"/>
        <end position="340"/>
    </location>
</feature>
<dbReference type="EMBL" id="DVND01000191">
    <property type="protein sequence ID" value="HIU49237.1"/>
    <property type="molecule type" value="Genomic_DNA"/>
</dbReference>
<sequence length="401" mass="45520">MGLSKAKGCSDAVLLILCIIPIYFLVWGFTGMMPWTDNPYNSYTLQALAWLNGRLDLGRDYSHLEIAYYGGKYFVSFPPFPSYVMLPFAIFCGADTPDHFIALAVSLLGAVYALRLLHEFDIKGMPAVFWALFLTVGTNLLFISVNGWVWFIAQNMSYTLCMMCLFYAKRGSGGIALALWAAAVGCRPFQALYLPVVLYLLYENSRGTNFFAFLKGHWTWCVAPAALAASYMWLNYMRFGSVLEFGHNYLPEFLEAEKGQFDWSYVRENMQALFKIPPISGGKWMVPKFNGMAFWLVSPIFVSYILYVALSMFKKEKVNFALAVGIPVLIGVHFLLLTAHKTMGGWHFGNRYTNDALPFLFYGLLMLLPREDKFRSLNYPLFLFGVAFNLIGTVAVYNNWI</sequence>
<keyword evidence="1" id="KW-0472">Membrane</keyword>
<keyword evidence="1" id="KW-1133">Transmembrane helix</keyword>
<feature type="transmembrane region" description="Helical" evidence="1">
    <location>
        <begin position="12"/>
        <end position="35"/>
    </location>
</feature>
<feature type="transmembrane region" description="Helical" evidence="1">
    <location>
        <begin position="381"/>
        <end position="400"/>
    </location>
</feature>
<feature type="transmembrane region" description="Helical" evidence="1">
    <location>
        <begin position="292"/>
        <end position="313"/>
    </location>
</feature>